<evidence type="ECO:0000256" key="2">
    <source>
        <dbReference type="ARBA" id="ARBA00008402"/>
    </source>
</evidence>
<evidence type="ECO:0000256" key="7">
    <source>
        <dbReference type="SAM" id="MobiDB-lite"/>
    </source>
</evidence>
<comment type="subcellular location">
    <subcellularLocation>
        <location evidence="1">Nucleus</location>
    </subcellularLocation>
</comment>
<evidence type="ECO:0000256" key="5">
    <source>
        <dbReference type="ARBA" id="ARBA00023242"/>
    </source>
</evidence>
<organism evidence="9">
    <name type="scientific">Blastobotrys adeninivorans</name>
    <name type="common">Yeast</name>
    <name type="synonym">Arxula adeninivorans</name>
    <dbReference type="NCBI Taxonomy" id="409370"/>
    <lineage>
        <taxon>Eukaryota</taxon>
        <taxon>Fungi</taxon>
        <taxon>Dikarya</taxon>
        <taxon>Ascomycota</taxon>
        <taxon>Saccharomycotina</taxon>
        <taxon>Dipodascomycetes</taxon>
        <taxon>Dipodascales</taxon>
        <taxon>Trichomonascaceae</taxon>
        <taxon>Blastobotrys</taxon>
    </lineage>
</organism>
<dbReference type="GO" id="GO:0005654">
    <property type="term" value="C:nucleoplasm"/>
    <property type="evidence" value="ECO:0007669"/>
    <property type="project" value="TreeGrafter"/>
</dbReference>
<dbReference type="PANTHER" id="PTHR15081:SF1">
    <property type="entry name" value="NUCLEAR AUTOANTIGENIC SPERM PROTEIN"/>
    <property type="match status" value="1"/>
</dbReference>
<gene>
    <name evidence="9" type="ORF">GNLVRS02_ARAD1D21406g</name>
</gene>
<protein>
    <submittedName>
        <fullName evidence="9">ARAD1D21406p</fullName>
    </submittedName>
</protein>
<sequence length="375" mass="41295">MTDDSQNPSNSTPSYGVAEVDELASEGLKAYALKQYELATEKFGKACETFTTAKGHDDPSLLYTYGKCLFKVAVSQSAVLGDNAPQPLSADNEETEETEETEDNDNEAAEGNDENGEGEEGGEENGKGEEGGQENGEGQEGEEQQEDDFEVAWEILDLARTLFIEKLEQEDSRDLKIKLADTYDLLGEVSIESENFPQAGEDFESSLKLKKELYDSDSSLISEAHYKLALAYEFSFDENEDTNRLNREKAISHMTDAIASVKLRIEKSGKDDPELVQDLEERLAELKQGSRDTMEEEKAKVLEGILGQVAQGSGPSKSKPKSEIASVLDQAKSQANDISSLIKKRKKTDTPSEPKAKQPKNEPSNEPNNDPNNDN</sequence>
<dbReference type="GO" id="GO:0034080">
    <property type="term" value="P:CENP-A containing chromatin assembly"/>
    <property type="evidence" value="ECO:0007669"/>
    <property type="project" value="TreeGrafter"/>
</dbReference>
<dbReference type="GO" id="GO:0042393">
    <property type="term" value="F:histone binding"/>
    <property type="evidence" value="ECO:0007669"/>
    <property type="project" value="TreeGrafter"/>
</dbReference>
<feature type="region of interest" description="Disordered" evidence="7">
    <location>
        <begin position="306"/>
        <end position="375"/>
    </location>
</feature>
<name>A0A060T9T2_BLAAD</name>
<evidence type="ECO:0000256" key="6">
    <source>
        <dbReference type="PROSITE-ProRule" id="PRU00339"/>
    </source>
</evidence>
<feature type="compositionally biased region" description="Acidic residues" evidence="7">
    <location>
        <begin position="137"/>
        <end position="148"/>
    </location>
</feature>
<dbReference type="PROSITE" id="PS50005">
    <property type="entry name" value="TPR"/>
    <property type="match status" value="1"/>
</dbReference>
<comment type="similarity">
    <text evidence="2">Belongs to the NASP family.</text>
</comment>
<dbReference type="PhylomeDB" id="A0A060T9T2"/>
<dbReference type="InterPro" id="IPR019544">
    <property type="entry name" value="Tetratricopeptide_SHNi-TPR_dom"/>
</dbReference>
<dbReference type="SUPFAM" id="SSF48452">
    <property type="entry name" value="TPR-like"/>
    <property type="match status" value="1"/>
</dbReference>
<evidence type="ECO:0000256" key="4">
    <source>
        <dbReference type="ARBA" id="ARBA00022803"/>
    </source>
</evidence>
<accession>A0A060T9T2</accession>
<dbReference type="InterPro" id="IPR051730">
    <property type="entry name" value="NASP-like"/>
</dbReference>
<dbReference type="InterPro" id="IPR011990">
    <property type="entry name" value="TPR-like_helical_dom_sf"/>
</dbReference>
<dbReference type="InterPro" id="IPR019734">
    <property type="entry name" value="TPR_rpt"/>
</dbReference>
<dbReference type="EMBL" id="HG937694">
    <property type="protein sequence ID" value="CDP37870.1"/>
    <property type="molecule type" value="Genomic_DNA"/>
</dbReference>
<feature type="compositionally biased region" description="Basic and acidic residues" evidence="7">
    <location>
        <begin position="348"/>
        <end position="360"/>
    </location>
</feature>
<evidence type="ECO:0000313" key="9">
    <source>
        <dbReference type="EMBL" id="CDP37870.1"/>
    </source>
</evidence>
<dbReference type="GO" id="GO:0006335">
    <property type="term" value="P:DNA replication-dependent chromatin assembly"/>
    <property type="evidence" value="ECO:0007669"/>
    <property type="project" value="TreeGrafter"/>
</dbReference>
<feature type="compositionally biased region" description="Acidic residues" evidence="7">
    <location>
        <begin position="91"/>
        <end position="123"/>
    </location>
</feature>
<evidence type="ECO:0000256" key="1">
    <source>
        <dbReference type="ARBA" id="ARBA00004123"/>
    </source>
</evidence>
<reference evidence="9" key="2">
    <citation type="submission" date="2014-06" db="EMBL/GenBank/DDBJ databases">
        <title>The complete genome of Blastobotrys (Arxula) adeninivorans LS3 - a yeast of biotechnological interest.</title>
        <authorList>
            <person name="Kunze G."/>
            <person name="Gaillardin C."/>
            <person name="Czernicka M."/>
            <person name="Durrens P."/>
            <person name="Martin T."/>
            <person name="Boer E."/>
            <person name="Gabaldon T."/>
            <person name="Cruz J."/>
            <person name="Talla E."/>
            <person name="Marck C."/>
            <person name="Goffeau A."/>
            <person name="Barbe V."/>
            <person name="Baret P."/>
            <person name="Baronian K."/>
            <person name="Beier S."/>
            <person name="Bleykasten C."/>
            <person name="Bode R."/>
            <person name="Casaregola S."/>
            <person name="Despons L."/>
            <person name="Fairhead C."/>
            <person name="Giersberg M."/>
            <person name="Gierski P."/>
            <person name="Hahnel U."/>
            <person name="Hartmann A."/>
            <person name="Jankowska D."/>
            <person name="Jubin C."/>
            <person name="Jung P."/>
            <person name="Lafontaine I."/>
            <person name="Leh-Louis V."/>
            <person name="Lemaire M."/>
            <person name="Marcet-Houben M."/>
            <person name="Mascher M."/>
            <person name="Morel G."/>
            <person name="Richard G.-F."/>
            <person name="Riechen J."/>
            <person name="Sacerdot C."/>
            <person name="Sarkar A."/>
            <person name="Savel G."/>
            <person name="Schacherer J."/>
            <person name="Sherman D."/>
            <person name="Straub M.-L."/>
            <person name="Stein N."/>
            <person name="Thierry A."/>
            <person name="Trautwein-Schult A."/>
            <person name="Westhof E."/>
            <person name="Worch S."/>
            <person name="Dujon B."/>
            <person name="Souciet J.-L."/>
            <person name="Wincker P."/>
            <person name="Scholz U."/>
            <person name="Neuveglise N."/>
        </authorList>
    </citation>
    <scope>NUCLEOTIDE SEQUENCE</scope>
    <source>
        <strain evidence="9">LS3</strain>
    </source>
</reference>
<evidence type="ECO:0000256" key="3">
    <source>
        <dbReference type="ARBA" id="ARBA00022737"/>
    </source>
</evidence>
<dbReference type="AlphaFoldDB" id="A0A060T9T2"/>
<feature type="compositionally biased region" description="Low complexity" evidence="7">
    <location>
        <begin position="361"/>
        <end position="375"/>
    </location>
</feature>
<feature type="region of interest" description="Disordered" evidence="7">
    <location>
        <begin position="82"/>
        <end position="148"/>
    </location>
</feature>
<feature type="repeat" description="TPR" evidence="6">
    <location>
        <begin position="180"/>
        <end position="213"/>
    </location>
</feature>
<proteinExistence type="inferred from homology"/>
<keyword evidence="4 6" id="KW-0802">TPR repeat</keyword>
<evidence type="ECO:0000259" key="8">
    <source>
        <dbReference type="Pfam" id="PF10516"/>
    </source>
</evidence>
<dbReference type="Gene3D" id="1.25.40.10">
    <property type="entry name" value="Tetratricopeptide repeat domain"/>
    <property type="match status" value="1"/>
</dbReference>
<keyword evidence="5" id="KW-0539">Nucleus</keyword>
<dbReference type="Pfam" id="PF10516">
    <property type="entry name" value="SHNi-TPR"/>
    <property type="match status" value="1"/>
</dbReference>
<dbReference type="PANTHER" id="PTHR15081">
    <property type="entry name" value="NUCLEAR AUTOANTIGENIC SPERM PROTEIN NASP -RELATED"/>
    <property type="match status" value="1"/>
</dbReference>
<feature type="domain" description="Tetratricopeptide SHNi-TPR" evidence="8">
    <location>
        <begin position="180"/>
        <end position="215"/>
    </location>
</feature>
<keyword evidence="3" id="KW-0677">Repeat</keyword>
<reference evidence="9" key="1">
    <citation type="submission" date="2014-02" db="EMBL/GenBank/DDBJ databases">
        <authorList>
            <person name="Genoscope - CEA"/>
        </authorList>
    </citation>
    <scope>NUCLEOTIDE SEQUENCE</scope>
    <source>
        <strain evidence="9">LS3</strain>
    </source>
</reference>